<protein>
    <submittedName>
        <fullName evidence="2">Integrase, catalytic core protein</fullName>
    </submittedName>
</protein>
<dbReference type="Proteomes" id="UP000198211">
    <property type="component" value="Unassembled WGS sequence"/>
</dbReference>
<feature type="non-terminal residue" evidence="2">
    <location>
        <position position="133"/>
    </location>
</feature>
<evidence type="ECO:0000313" key="2">
    <source>
        <dbReference type="EMBL" id="OWZ17953.1"/>
    </source>
</evidence>
<accession>A0A225WJT2</accession>
<reference evidence="3" key="1">
    <citation type="submission" date="2017-03" db="EMBL/GenBank/DDBJ databases">
        <title>Phytopthora megakarya and P. palmivora, two closely related causual agents of cacao black pod achieved similar genome size and gene model numbers by different mechanisms.</title>
        <authorList>
            <person name="Ali S."/>
            <person name="Shao J."/>
            <person name="Larry D.J."/>
            <person name="Kronmiller B."/>
            <person name="Shen D."/>
            <person name="Strem M.D."/>
            <person name="Melnick R.L."/>
            <person name="Guiltinan M.J."/>
            <person name="Tyler B.M."/>
            <person name="Meinhardt L.W."/>
            <person name="Bailey B.A."/>
        </authorList>
    </citation>
    <scope>NUCLEOTIDE SEQUENCE [LARGE SCALE GENOMIC DNA]</scope>
    <source>
        <strain evidence="3">zdho120</strain>
    </source>
</reference>
<evidence type="ECO:0000259" key="1">
    <source>
        <dbReference type="Pfam" id="PF07727"/>
    </source>
</evidence>
<evidence type="ECO:0000313" key="3">
    <source>
        <dbReference type="Proteomes" id="UP000198211"/>
    </source>
</evidence>
<gene>
    <name evidence="2" type="ORF">PHMEG_0008023</name>
</gene>
<keyword evidence="3" id="KW-1185">Reference proteome</keyword>
<dbReference type="AlphaFoldDB" id="A0A225WJT2"/>
<dbReference type="EMBL" id="NBNE01000664">
    <property type="protein sequence ID" value="OWZ17953.1"/>
    <property type="molecule type" value="Genomic_DNA"/>
</dbReference>
<name>A0A225WJT2_9STRA</name>
<dbReference type="InterPro" id="IPR013103">
    <property type="entry name" value="RVT_2"/>
</dbReference>
<proteinExistence type="predicted"/>
<comment type="caution">
    <text evidence="2">The sequence shown here is derived from an EMBL/GenBank/DDBJ whole genome shotgun (WGS) entry which is preliminary data.</text>
</comment>
<feature type="domain" description="Reverse transcriptase Ty1/copia-type" evidence="1">
    <location>
        <begin position="65"/>
        <end position="133"/>
    </location>
</feature>
<dbReference type="OrthoDB" id="193186at2759"/>
<sequence length="133" mass="15330">MTNKDSTDQPSWWCRIRQHLDRPNLGVYSASIGWCRYPTMATRSAKWANAWQEALDLEYQPLLENGTWKLTKLPIGYKALPCHWVLVVKYNADGSIERFKARLVAQGNHQEFGVNCDEFYAPVAGFEPLRLVL</sequence>
<dbReference type="Pfam" id="PF07727">
    <property type="entry name" value="RVT_2"/>
    <property type="match status" value="1"/>
</dbReference>
<organism evidence="2 3">
    <name type="scientific">Phytophthora megakarya</name>
    <dbReference type="NCBI Taxonomy" id="4795"/>
    <lineage>
        <taxon>Eukaryota</taxon>
        <taxon>Sar</taxon>
        <taxon>Stramenopiles</taxon>
        <taxon>Oomycota</taxon>
        <taxon>Peronosporomycetes</taxon>
        <taxon>Peronosporales</taxon>
        <taxon>Peronosporaceae</taxon>
        <taxon>Phytophthora</taxon>
    </lineage>
</organism>
<dbReference type="STRING" id="4795.A0A225WJT2"/>